<dbReference type="InterPro" id="IPR046335">
    <property type="entry name" value="LacI/GalR-like_sensor"/>
</dbReference>
<reference evidence="7 8" key="1">
    <citation type="submission" date="2020-07" db="EMBL/GenBank/DDBJ databases">
        <title>Sequencing the genomes of 1000 actinobacteria strains.</title>
        <authorList>
            <person name="Klenk H.-P."/>
        </authorList>
    </citation>
    <scope>NUCLEOTIDE SEQUENCE [LARGE SCALE GENOMIC DNA]</scope>
    <source>
        <strain evidence="7 8">DSM 23737</strain>
    </source>
</reference>
<dbReference type="RefSeq" id="WP_182485105.1">
    <property type="nucleotide sequence ID" value="NZ_JACGWU010000006.1"/>
</dbReference>
<dbReference type="Pfam" id="PF13377">
    <property type="entry name" value="Peripla_BP_3"/>
    <property type="match status" value="1"/>
</dbReference>
<dbReference type="SMART" id="SM00354">
    <property type="entry name" value="HTH_LACI"/>
    <property type="match status" value="1"/>
</dbReference>
<dbReference type="PANTHER" id="PTHR30146:SF148">
    <property type="entry name" value="HTH-TYPE TRANSCRIPTIONAL REPRESSOR PURR-RELATED"/>
    <property type="match status" value="1"/>
</dbReference>
<evidence type="ECO:0000313" key="7">
    <source>
        <dbReference type="EMBL" id="MBA8829680.1"/>
    </source>
</evidence>
<dbReference type="Proteomes" id="UP000524237">
    <property type="component" value="Unassembled WGS sequence"/>
</dbReference>
<evidence type="ECO:0000259" key="5">
    <source>
        <dbReference type="PROSITE" id="PS50932"/>
    </source>
</evidence>
<dbReference type="EMBL" id="JACGWU010000006">
    <property type="protein sequence ID" value="MBA8829680.1"/>
    <property type="molecule type" value="Genomic_DNA"/>
</dbReference>
<keyword evidence="8" id="KW-1185">Reference proteome</keyword>
<dbReference type="CDD" id="cd01392">
    <property type="entry name" value="HTH_LacI"/>
    <property type="match status" value="1"/>
</dbReference>
<dbReference type="GO" id="GO:0000976">
    <property type="term" value="F:transcription cis-regulatory region binding"/>
    <property type="evidence" value="ECO:0007669"/>
    <property type="project" value="TreeGrafter"/>
</dbReference>
<name>A0A7W3PPP5_9MICO</name>
<dbReference type="InterPro" id="IPR010982">
    <property type="entry name" value="Lambda_DNA-bd_dom_sf"/>
</dbReference>
<dbReference type="PANTHER" id="PTHR30146">
    <property type="entry name" value="LACI-RELATED TRANSCRIPTIONAL REPRESSOR"/>
    <property type="match status" value="1"/>
</dbReference>
<dbReference type="PROSITE" id="PS50932">
    <property type="entry name" value="HTH_LACI_2"/>
    <property type="match status" value="1"/>
</dbReference>
<feature type="domain" description="HTH lacI-type" evidence="5">
    <location>
        <begin position="2"/>
        <end position="53"/>
    </location>
</feature>
<dbReference type="AlphaFoldDB" id="A0A7W3PPP5"/>
<dbReference type="CDD" id="cd06267">
    <property type="entry name" value="PBP1_LacI_sugar_binding-like"/>
    <property type="match status" value="1"/>
</dbReference>
<keyword evidence="1" id="KW-0678">Repressor</keyword>
<keyword evidence="4" id="KW-0804">Transcription</keyword>
<organism evidence="7 8">
    <name type="scientific">Alpinimonas psychrophila</name>
    <dbReference type="NCBI Taxonomy" id="748908"/>
    <lineage>
        <taxon>Bacteria</taxon>
        <taxon>Bacillati</taxon>
        <taxon>Actinomycetota</taxon>
        <taxon>Actinomycetes</taxon>
        <taxon>Micrococcales</taxon>
        <taxon>Microbacteriaceae</taxon>
        <taxon>Alpinimonas</taxon>
    </lineage>
</organism>
<evidence type="ECO:0000259" key="6">
    <source>
        <dbReference type="PROSITE" id="PS50943"/>
    </source>
</evidence>
<dbReference type="Gene3D" id="3.40.50.2300">
    <property type="match status" value="2"/>
</dbReference>
<dbReference type="InterPro" id="IPR028082">
    <property type="entry name" value="Peripla_BP_I"/>
</dbReference>
<dbReference type="SUPFAM" id="SSF53822">
    <property type="entry name" value="Periplasmic binding protein-like I"/>
    <property type="match status" value="1"/>
</dbReference>
<dbReference type="SUPFAM" id="SSF47413">
    <property type="entry name" value="lambda repressor-like DNA-binding domains"/>
    <property type="match status" value="1"/>
</dbReference>
<dbReference type="InterPro" id="IPR000843">
    <property type="entry name" value="HTH_LacI"/>
</dbReference>
<evidence type="ECO:0000256" key="3">
    <source>
        <dbReference type="ARBA" id="ARBA00023125"/>
    </source>
</evidence>
<evidence type="ECO:0000313" key="8">
    <source>
        <dbReference type="Proteomes" id="UP000524237"/>
    </source>
</evidence>
<evidence type="ECO:0000256" key="2">
    <source>
        <dbReference type="ARBA" id="ARBA00023015"/>
    </source>
</evidence>
<dbReference type="Gene3D" id="1.10.260.40">
    <property type="entry name" value="lambda repressor-like DNA-binding domains"/>
    <property type="match status" value="1"/>
</dbReference>
<dbReference type="Pfam" id="PF00356">
    <property type="entry name" value="LacI"/>
    <property type="match status" value="1"/>
</dbReference>
<dbReference type="GO" id="GO:0003700">
    <property type="term" value="F:DNA-binding transcription factor activity"/>
    <property type="evidence" value="ECO:0007669"/>
    <property type="project" value="TreeGrafter"/>
</dbReference>
<keyword evidence="3" id="KW-0238">DNA-binding</keyword>
<proteinExistence type="predicted"/>
<feature type="domain" description="HTH cro/C1-type" evidence="6">
    <location>
        <begin position="5"/>
        <end position="47"/>
    </location>
</feature>
<evidence type="ECO:0000256" key="4">
    <source>
        <dbReference type="ARBA" id="ARBA00023163"/>
    </source>
</evidence>
<gene>
    <name evidence="7" type="ORF">FB555_001796</name>
</gene>
<evidence type="ECO:0000256" key="1">
    <source>
        <dbReference type="ARBA" id="ARBA00022491"/>
    </source>
</evidence>
<keyword evidence="2" id="KW-0805">Transcription regulation</keyword>
<dbReference type="InterPro" id="IPR001387">
    <property type="entry name" value="Cro/C1-type_HTH"/>
</dbReference>
<dbReference type="PROSITE" id="PS00356">
    <property type="entry name" value="HTH_LACI_1"/>
    <property type="match status" value="1"/>
</dbReference>
<protein>
    <submittedName>
        <fullName evidence="7">LacI family transcriptional regulator</fullName>
    </submittedName>
</protein>
<comment type="caution">
    <text evidence="7">The sequence shown here is derived from an EMBL/GenBank/DDBJ whole genome shotgun (WGS) entry which is preliminary data.</text>
</comment>
<sequence>MANIQDVADAAGVSTASVSRFLAGQKVRTADAIRAAIKALDYTPSTIARSLKTGRHNAIGVVVPDITNPFFAGLVRGIEDQARVKGYDVILGNSDESPTQEEALVQALIKRVDGLIVAPIIEEDQSILSLSKTSVPVVLVDRSVTSTNYDSVLVDNIGGITLAVDHLVALGHTQIAFISGPFTSTPGRARHTGYVIASAARNLDHHPEFVIEGDFREESGDAAMRQLWNLPNRPTAVVVANNLMTIGALKALRELDVAVPAQMSIVGFDDLSFAELLQPPLTVIARGDNDQGSRAATLLFGRIQGTRTRSGEVMTLPVQLIVRKSTAAPLATTSGTPISSATTPKETTAL</sequence>
<dbReference type="PROSITE" id="PS50943">
    <property type="entry name" value="HTH_CROC1"/>
    <property type="match status" value="1"/>
</dbReference>
<accession>A0A7W3PPP5</accession>